<dbReference type="KEGG" id="ahs:AHALO_1551"/>
<dbReference type="RefSeq" id="WP_101184720.1">
    <property type="nucleotide sequence ID" value="NZ_CP031218.1"/>
</dbReference>
<comment type="caution">
    <text evidence="1">The sequence shown here is derived from an EMBL/GenBank/DDBJ whole genome shotgun (WGS) entry which is preliminary data.</text>
</comment>
<name>A0A2N1J2H9_9BACT</name>
<dbReference type="Pfam" id="PF12224">
    <property type="entry name" value="Amidoligase_2"/>
    <property type="match status" value="1"/>
</dbReference>
<organism evidence="1 2">
    <name type="scientific">Malaciobacter halophilus</name>
    <dbReference type="NCBI Taxonomy" id="197482"/>
    <lineage>
        <taxon>Bacteria</taxon>
        <taxon>Pseudomonadati</taxon>
        <taxon>Campylobacterota</taxon>
        <taxon>Epsilonproteobacteria</taxon>
        <taxon>Campylobacterales</taxon>
        <taxon>Arcobacteraceae</taxon>
        <taxon>Malaciobacter</taxon>
    </lineage>
</organism>
<reference evidence="1 2" key="1">
    <citation type="submission" date="2017-09" db="EMBL/GenBank/DDBJ databases">
        <title>Genomics of the genus Arcobacter.</title>
        <authorList>
            <person name="Perez-Cataluna A."/>
            <person name="Figueras M.J."/>
            <person name="Salas-Masso N."/>
        </authorList>
    </citation>
    <scope>NUCLEOTIDE SEQUENCE [LARGE SCALE GENOMIC DNA]</scope>
    <source>
        <strain evidence="1 2">DSM 18005</strain>
    </source>
</reference>
<dbReference type="InterPro" id="IPR022025">
    <property type="entry name" value="Amidoligase_2"/>
</dbReference>
<protein>
    <recommendedName>
        <fullName evidence="3">Amidoligase enzyme</fullName>
    </recommendedName>
</protein>
<sequence length="332" mass="39317">MSDFKMPKYMSNYKEELRRVGFELEFSNIQMQEILNLLKQTYSLKEKKINNFFYKLESNYGDFVLELDFELLTKQKLKTNALEFFDKVGIDINETKLDEIENILGTISKDLVPYEISTPPIPLDKIELIDELSKKLTQAGAHGTQKKVYNAFGLHINVELSSLEVTSILNHLQAYVILQDFLNKDAKVDIARKITPYIDNFPKEYIIKILQEDYKPTMEELIQDYLKFNPTRNRSLDMLPIFAYINEKQVRKILPKEKIKPRPAFHYRLSNSLIGQKNWKISQEWNRWLIVEKLANNHNDLKYLSKQYLAHLDKLVSLKKWDEKVSKWVKNQ</sequence>
<keyword evidence="2" id="KW-1185">Reference proteome</keyword>
<dbReference type="EMBL" id="NXIF01000027">
    <property type="protein sequence ID" value="PKI80760.1"/>
    <property type="molecule type" value="Genomic_DNA"/>
</dbReference>
<proteinExistence type="predicted"/>
<dbReference type="AlphaFoldDB" id="A0A2N1J2H9"/>
<evidence type="ECO:0000313" key="1">
    <source>
        <dbReference type="EMBL" id="PKI80760.1"/>
    </source>
</evidence>
<gene>
    <name evidence="1" type="ORF">CP960_07080</name>
</gene>
<evidence type="ECO:0008006" key="3">
    <source>
        <dbReference type="Google" id="ProtNLM"/>
    </source>
</evidence>
<dbReference type="Proteomes" id="UP000233248">
    <property type="component" value="Unassembled WGS sequence"/>
</dbReference>
<evidence type="ECO:0000313" key="2">
    <source>
        <dbReference type="Proteomes" id="UP000233248"/>
    </source>
</evidence>
<dbReference type="OrthoDB" id="5597599at2"/>
<accession>A0A2N1J2H9</accession>